<keyword evidence="1" id="KW-1133">Transmembrane helix</keyword>
<accession>A0A9X0UII5</accession>
<reference evidence="3" key="1">
    <citation type="submission" date="2020-08" db="EMBL/GenBank/DDBJ databases">
        <title>Genome Sequencing and Pan-Genome Analysis of Migratory bird Vibrio Strains, Inner Mongolia.</title>
        <authorList>
            <person name="Zheng L."/>
        </authorList>
    </citation>
    <scope>NUCLEOTIDE SEQUENCE</scope>
    <source>
        <strain evidence="3">M13F</strain>
    </source>
</reference>
<comment type="caution">
    <text evidence="3">The sequence shown here is derived from an EMBL/GenBank/DDBJ whole genome shotgun (WGS) entry which is preliminary data.</text>
</comment>
<evidence type="ECO:0000259" key="2">
    <source>
        <dbReference type="Pfam" id="PF10881"/>
    </source>
</evidence>
<dbReference type="RefSeq" id="WP_187025867.1">
    <property type="nucleotide sequence ID" value="NZ_CAWQCL010000045.1"/>
</dbReference>
<feature type="domain" description="DUF2726" evidence="2">
    <location>
        <begin position="38"/>
        <end position="158"/>
    </location>
</feature>
<dbReference type="Pfam" id="PF10881">
    <property type="entry name" value="DUF2726"/>
    <property type="match status" value="1"/>
</dbReference>
<dbReference type="EMBL" id="JACRUP010000004">
    <property type="protein sequence ID" value="MBC5851044.1"/>
    <property type="molecule type" value="Genomic_DNA"/>
</dbReference>
<protein>
    <submittedName>
        <fullName evidence="3">DUF2726 domain-containing protein</fullName>
    </submittedName>
</protein>
<name>A0A9X0UII5_VIBME</name>
<sequence length="231" mass="26378">MANVFIIVALLVGFFLFIQKYLIRNDDSKDYTYKKSGPLLNTAESTFFNALRAAVGEHGIVLAKVSMTHVVMPKSLKNKKQWFIAHSRIAKHYFSFVVCDARTLEPRVIMELDDGKPLNKGKIERQKLLLQVCQSANIPLIGANIKYSYQVGKLRRLLAAHIDLIEPDKEVRFCKRCGSPMVIKTASQGEFKGRRFFTCSRLPHCTYTENYNVVFETDEAEVPVSEIKRLN</sequence>
<keyword evidence="1" id="KW-0472">Membrane</keyword>
<keyword evidence="4" id="KW-1185">Reference proteome</keyword>
<evidence type="ECO:0000313" key="4">
    <source>
        <dbReference type="Proteomes" id="UP000615796"/>
    </source>
</evidence>
<proteinExistence type="predicted"/>
<feature type="transmembrane region" description="Helical" evidence="1">
    <location>
        <begin position="6"/>
        <end position="23"/>
    </location>
</feature>
<dbReference type="Gene3D" id="3.30.65.10">
    <property type="entry name" value="Bacterial Topoisomerase I, domain 1"/>
    <property type="match status" value="1"/>
</dbReference>
<dbReference type="InterPro" id="IPR024402">
    <property type="entry name" value="DUF2726"/>
</dbReference>
<evidence type="ECO:0000256" key="1">
    <source>
        <dbReference type="SAM" id="Phobius"/>
    </source>
</evidence>
<dbReference type="AlphaFoldDB" id="A0A9X0UII5"/>
<keyword evidence="1" id="KW-0812">Transmembrane</keyword>
<dbReference type="Proteomes" id="UP000615796">
    <property type="component" value="Unassembled WGS sequence"/>
</dbReference>
<organism evidence="3 4">
    <name type="scientific">Vibrio metschnikovii</name>
    <dbReference type="NCBI Taxonomy" id="28172"/>
    <lineage>
        <taxon>Bacteria</taxon>
        <taxon>Pseudomonadati</taxon>
        <taxon>Pseudomonadota</taxon>
        <taxon>Gammaproteobacteria</taxon>
        <taxon>Vibrionales</taxon>
        <taxon>Vibrionaceae</taxon>
        <taxon>Vibrio</taxon>
    </lineage>
</organism>
<evidence type="ECO:0000313" key="3">
    <source>
        <dbReference type="EMBL" id="MBC5851044.1"/>
    </source>
</evidence>
<dbReference type="PIRSF" id="PIRSF028063">
    <property type="entry name" value="UCP028063"/>
    <property type="match status" value="1"/>
</dbReference>
<gene>
    <name evidence="3" type="ORF">H8Q88_08705</name>
</gene>
<dbReference type="InterPro" id="IPR014538">
    <property type="entry name" value="UCP028063_topo_Znf"/>
</dbReference>